<evidence type="ECO:0000256" key="3">
    <source>
        <dbReference type="ARBA" id="ARBA00022723"/>
    </source>
</evidence>
<reference evidence="11" key="1">
    <citation type="journal article" date="2006" name="PLoS Biol.">
        <title>Macronuclear genome sequence of the ciliate Tetrahymena thermophila, a model eukaryote.</title>
        <authorList>
            <person name="Eisen J.A."/>
            <person name="Coyne R.S."/>
            <person name="Wu M."/>
            <person name="Wu D."/>
            <person name="Thiagarajan M."/>
            <person name="Wortman J.R."/>
            <person name="Badger J.H."/>
            <person name="Ren Q."/>
            <person name="Amedeo P."/>
            <person name="Jones K.M."/>
            <person name="Tallon L.J."/>
            <person name="Delcher A.L."/>
            <person name="Salzberg S.L."/>
            <person name="Silva J.C."/>
            <person name="Haas B.J."/>
            <person name="Majoros W.H."/>
            <person name="Farzad M."/>
            <person name="Carlton J.M."/>
            <person name="Smith R.K. Jr."/>
            <person name="Garg J."/>
            <person name="Pearlman R.E."/>
            <person name="Karrer K.M."/>
            <person name="Sun L."/>
            <person name="Manning G."/>
            <person name="Elde N.C."/>
            <person name="Turkewitz A.P."/>
            <person name="Asai D.J."/>
            <person name="Wilkes D.E."/>
            <person name="Wang Y."/>
            <person name="Cai H."/>
            <person name="Collins K."/>
            <person name="Stewart B.A."/>
            <person name="Lee S.R."/>
            <person name="Wilamowska K."/>
            <person name="Weinberg Z."/>
            <person name="Ruzzo W.L."/>
            <person name="Wloga D."/>
            <person name="Gaertig J."/>
            <person name="Frankel J."/>
            <person name="Tsao C.-C."/>
            <person name="Gorovsky M.A."/>
            <person name="Keeling P.J."/>
            <person name="Waller R.F."/>
            <person name="Patron N.J."/>
            <person name="Cherry J.M."/>
            <person name="Stover N.A."/>
            <person name="Krieger C.J."/>
            <person name="del Toro C."/>
            <person name="Ryder H.F."/>
            <person name="Williamson S.C."/>
            <person name="Barbeau R.A."/>
            <person name="Hamilton E.P."/>
            <person name="Orias E."/>
        </authorList>
    </citation>
    <scope>NUCLEOTIDE SEQUENCE [LARGE SCALE GENOMIC DNA]</scope>
    <source>
        <strain evidence="11">SB210</strain>
    </source>
</reference>
<evidence type="ECO:0000313" key="11">
    <source>
        <dbReference type="Proteomes" id="UP000009168"/>
    </source>
</evidence>
<evidence type="ECO:0000256" key="5">
    <source>
        <dbReference type="ARBA" id="ARBA00023004"/>
    </source>
</evidence>
<keyword evidence="5 7" id="KW-0408">Iron</keyword>
<comment type="cofactor">
    <cofactor evidence="7">
        <name>heme</name>
        <dbReference type="ChEBI" id="CHEBI:30413"/>
    </cofactor>
</comment>
<dbReference type="Proteomes" id="UP000009168">
    <property type="component" value="Unassembled WGS sequence"/>
</dbReference>
<dbReference type="AlphaFoldDB" id="I7MKX0"/>
<comment type="similarity">
    <text evidence="1 8">Belongs to the cytochrome P450 family.</text>
</comment>
<keyword evidence="9" id="KW-0472">Membrane</keyword>
<evidence type="ECO:0000256" key="1">
    <source>
        <dbReference type="ARBA" id="ARBA00010617"/>
    </source>
</evidence>
<dbReference type="InterPro" id="IPR036396">
    <property type="entry name" value="Cyt_P450_sf"/>
</dbReference>
<dbReference type="SUPFAM" id="SSF48264">
    <property type="entry name" value="Cytochrome P450"/>
    <property type="match status" value="1"/>
</dbReference>
<dbReference type="InterPro" id="IPR017972">
    <property type="entry name" value="Cyt_P450_CS"/>
</dbReference>
<dbReference type="PANTHER" id="PTHR24291">
    <property type="entry name" value="CYTOCHROME P450 FAMILY 4"/>
    <property type="match status" value="1"/>
</dbReference>
<dbReference type="GO" id="GO:0005506">
    <property type="term" value="F:iron ion binding"/>
    <property type="evidence" value="ECO:0007669"/>
    <property type="project" value="InterPro"/>
</dbReference>
<keyword evidence="3 7" id="KW-0479">Metal-binding</keyword>
<dbReference type="GO" id="GO:0020037">
    <property type="term" value="F:heme binding"/>
    <property type="evidence" value="ECO:0007669"/>
    <property type="project" value="InterPro"/>
</dbReference>
<accession>I7MKX0</accession>
<name>I7MKX0_TETTS</name>
<feature type="binding site" description="axial binding residue" evidence="7">
    <location>
        <position position="468"/>
    </location>
    <ligand>
        <name>heme</name>
        <dbReference type="ChEBI" id="CHEBI:30413"/>
    </ligand>
    <ligandPart>
        <name>Fe</name>
        <dbReference type="ChEBI" id="CHEBI:18248"/>
    </ligandPart>
</feature>
<keyword evidence="4 8" id="KW-0560">Oxidoreductase</keyword>
<gene>
    <name evidence="10" type="ORF">TTHERM_00408880</name>
</gene>
<dbReference type="PROSITE" id="PS00086">
    <property type="entry name" value="CYTOCHROME_P450"/>
    <property type="match status" value="1"/>
</dbReference>
<evidence type="ECO:0000256" key="8">
    <source>
        <dbReference type="RuleBase" id="RU000461"/>
    </source>
</evidence>
<dbReference type="InterPro" id="IPR002403">
    <property type="entry name" value="Cyt_P450_E_grp-IV"/>
</dbReference>
<dbReference type="GO" id="GO:0004497">
    <property type="term" value="F:monooxygenase activity"/>
    <property type="evidence" value="ECO:0007669"/>
    <property type="project" value="UniProtKB-KW"/>
</dbReference>
<dbReference type="STRING" id="312017.I7MKX0"/>
<protein>
    <submittedName>
        <fullName evidence="10">Cytochrome P450 family monooxygenase</fullName>
    </submittedName>
</protein>
<evidence type="ECO:0000256" key="6">
    <source>
        <dbReference type="ARBA" id="ARBA00023033"/>
    </source>
</evidence>
<dbReference type="PRINTS" id="PR00385">
    <property type="entry name" value="P450"/>
</dbReference>
<evidence type="ECO:0000256" key="2">
    <source>
        <dbReference type="ARBA" id="ARBA00022617"/>
    </source>
</evidence>
<keyword evidence="11" id="KW-1185">Reference proteome</keyword>
<dbReference type="eggNOG" id="KOG0158">
    <property type="taxonomic scope" value="Eukaryota"/>
</dbReference>
<dbReference type="InterPro" id="IPR001128">
    <property type="entry name" value="Cyt_P450"/>
</dbReference>
<dbReference type="PRINTS" id="PR00465">
    <property type="entry name" value="EP450IV"/>
</dbReference>
<evidence type="ECO:0000256" key="4">
    <source>
        <dbReference type="ARBA" id="ARBA00023002"/>
    </source>
</evidence>
<evidence type="ECO:0000256" key="7">
    <source>
        <dbReference type="PIRSR" id="PIRSR602403-1"/>
    </source>
</evidence>
<feature type="transmembrane region" description="Helical" evidence="9">
    <location>
        <begin position="21"/>
        <end position="39"/>
    </location>
</feature>
<dbReference type="Pfam" id="PF00067">
    <property type="entry name" value="p450"/>
    <property type="match status" value="1"/>
</dbReference>
<dbReference type="GO" id="GO:0016705">
    <property type="term" value="F:oxidoreductase activity, acting on paired donors, with incorporation or reduction of molecular oxygen"/>
    <property type="evidence" value="ECO:0007669"/>
    <property type="project" value="InterPro"/>
</dbReference>
<evidence type="ECO:0000256" key="9">
    <source>
        <dbReference type="SAM" id="Phobius"/>
    </source>
</evidence>
<dbReference type="OrthoDB" id="2789670at2759"/>
<proteinExistence type="inferred from homology"/>
<keyword evidence="9" id="KW-0812">Transmembrane</keyword>
<dbReference type="RefSeq" id="XP_001020780.2">
    <property type="nucleotide sequence ID" value="XM_001020780.2"/>
</dbReference>
<dbReference type="GeneID" id="7846001"/>
<keyword evidence="2 7" id="KW-0349">Heme</keyword>
<dbReference type="InParanoid" id="I7MKX0"/>
<dbReference type="PANTHER" id="PTHR24291:SF50">
    <property type="entry name" value="BIFUNCTIONAL ALBAFLAVENONE MONOOXYGENASE_TERPENE SYNTHASE"/>
    <property type="match status" value="1"/>
</dbReference>
<evidence type="ECO:0000313" key="10">
    <source>
        <dbReference type="EMBL" id="EAS00535.2"/>
    </source>
</evidence>
<organism evidence="10 11">
    <name type="scientific">Tetrahymena thermophila (strain SB210)</name>
    <dbReference type="NCBI Taxonomy" id="312017"/>
    <lineage>
        <taxon>Eukaryota</taxon>
        <taxon>Sar</taxon>
        <taxon>Alveolata</taxon>
        <taxon>Ciliophora</taxon>
        <taxon>Intramacronucleata</taxon>
        <taxon>Oligohymenophorea</taxon>
        <taxon>Hymenostomatida</taxon>
        <taxon>Tetrahymenina</taxon>
        <taxon>Tetrahymenidae</taxon>
        <taxon>Tetrahymena</taxon>
    </lineage>
</organism>
<sequence>MKINLDKIIHFTKRDKIFQQGIFTLIVIVLTVTIISLIIKRRRANKAKSMPIQHNSQPKEVQTCEQMMKQLENNGFIRLKSYRPFQEEDLFKYDDELYSVKQFKSRYPNAKGFICYSDSSQKVPYNYIGICDADLIHEFMVEKEKYYERDVTLSYVARILGDSLLFNLSDIWRMKRKVYGQMFHFYQYHQLVKLVREITTKNSYIIDMNSQKPVQLISHFEDILGEWSLHLFFGYNASQYDLQSKLKAAYNNARSAILLLQPQNIINCLDPLKEVLLEYLYITSDQIKSDPDYQSKPQNNITWFLLNSKEVQWNKDFLDQICQDIIIFFFAGRDTMAHTLQMMFYYLCIYPEYKKKIDEEINSLNGDYSVQNISNLNYLEAVLKETLRHYGPTTTILPKVVMERHSFMNDKVFLEEGTIVSLAIQELNYDPQHYENPFKFYPERWFDENLKQKEKKIFMPFSYGSHKCIGDKLALPVMKMLYITLNEYFSIDIDPSFKLKLVALIQYTPSTQIPFLITKKKNIQSNNEVYFS</sequence>
<keyword evidence="9" id="KW-1133">Transmembrane helix</keyword>
<dbReference type="KEGG" id="tet:TTHERM_00408880"/>
<dbReference type="InterPro" id="IPR050196">
    <property type="entry name" value="Cytochrome_P450_Monoox"/>
</dbReference>
<dbReference type="Gene3D" id="1.10.630.10">
    <property type="entry name" value="Cytochrome P450"/>
    <property type="match status" value="1"/>
</dbReference>
<dbReference type="EMBL" id="GG662612">
    <property type="protein sequence ID" value="EAS00535.2"/>
    <property type="molecule type" value="Genomic_DNA"/>
</dbReference>
<keyword evidence="6 8" id="KW-0503">Monooxygenase</keyword>